<dbReference type="SUPFAM" id="SSF52058">
    <property type="entry name" value="L domain-like"/>
    <property type="match status" value="1"/>
</dbReference>
<evidence type="ECO:0000256" key="7">
    <source>
        <dbReference type="ARBA" id="ARBA00022679"/>
    </source>
</evidence>
<evidence type="ECO:0000256" key="20">
    <source>
        <dbReference type="ARBA" id="ARBA00047899"/>
    </source>
</evidence>
<feature type="transmembrane region" description="Helical" evidence="23">
    <location>
        <begin position="465"/>
        <end position="490"/>
    </location>
</feature>
<evidence type="ECO:0000256" key="19">
    <source>
        <dbReference type="ARBA" id="ARBA00023180"/>
    </source>
</evidence>
<dbReference type="PANTHER" id="PTHR48005">
    <property type="entry name" value="LEUCINE RICH REPEAT KINASE 2"/>
    <property type="match status" value="1"/>
</dbReference>
<evidence type="ECO:0000256" key="10">
    <source>
        <dbReference type="ARBA" id="ARBA00022737"/>
    </source>
</evidence>
<dbReference type="PROSITE" id="PS00109">
    <property type="entry name" value="PROTEIN_KINASE_TYR"/>
    <property type="match status" value="1"/>
</dbReference>
<evidence type="ECO:0000256" key="17">
    <source>
        <dbReference type="ARBA" id="ARBA00023157"/>
    </source>
</evidence>
<comment type="catalytic activity">
    <reaction evidence="21">
        <text>L-seryl-[protein] + ATP = O-phospho-L-seryl-[protein] + ADP + H(+)</text>
        <dbReference type="Rhea" id="RHEA:17989"/>
        <dbReference type="Rhea" id="RHEA-COMP:9863"/>
        <dbReference type="Rhea" id="RHEA-COMP:11604"/>
        <dbReference type="ChEBI" id="CHEBI:15378"/>
        <dbReference type="ChEBI" id="CHEBI:29999"/>
        <dbReference type="ChEBI" id="CHEBI:30616"/>
        <dbReference type="ChEBI" id="CHEBI:83421"/>
        <dbReference type="ChEBI" id="CHEBI:456216"/>
        <dbReference type="EC" id="2.7.11.1"/>
    </reaction>
</comment>
<keyword evidence="9" id="KW-0732">Signal</keyword>
<evidence type="ECO:0000256" key="12">
    <source>
        <dbReference type="ARBA" id="ARBA00022777"/>
    </source>
</evidence>
<feature type="domain" description="Protein kinase" evidence="24">
    <location>
        <begin position="530"/>
        <end position="817"/>
    </location>
</feature>
<dbReference type="GO" id="GO:0005886">
    <property type="term" value="C:plasma membrane"/>
    <property type="evidence" value="ECO:0007669"/>
    <property type="project" value="UniProtKB-SubCell"/>
</dbReference>
<evidence type="ECO:0000256" key="2">
    <source>
        <dbReference type="ARBA" id="ARBA00004479"/>
    </source>
</evidence>
<name>A0AAV9ATH6_ACOGR</name>
<keyword evidence="13 22" id="KW-0067">ATP-binding</keyword>
<dbReference type="AlphaFoldDB" id="A0AAV9ATH6"/>
<evidence type="ECO:0000256" key="16">
    <source>
        <dbReference type="ARBA" id="ARBA00023136"/>
    </source>
</evidence>
<sequence length="821" mass="90058">MSSNFLSGPIPSTIGNLTNLNLLLLTNNQISGSIPPEIGNLQNIYGLLLFRNDLTGPIPSSLSNMSQLTSLFLYENKISGSIPQEIGTLQYLFSFELYSNNLTGPIPSSFGNLTSLMELRLFGNQMSGPLPQEMANLINMSIFDLHDNDFSGQLPSQICDGGLLQLLLVSNNHFTGPIPRSLRNCTSLRRVRLDGNQLEGNLSEDFGAYPHLQYIDMSFNRLSGEISPNWGDCQNMTSLKISGNMLTGTIPPKIGRLSKLVVLDLSSNRLEGGIPKEMGGMTSLENMILNHNRISGSIPLEIGKLNSLEILDLSLNNLTGSIPGQIGDCSKLRSLKLGQNDLSGEIPFQIGNLINLQDVLDLSHNSLAGEIPSQLGNLAMLENLNLSHNHLTGSLPASFADAGSLLSIDLSFNDLEGPLPDSQFFQHAPAQSFLGNKGLCGDVQGLPPCSSTSKRKADGDKNHKVLVVLLPILGALFVISVSACIAFCYYKRKQTTEKEGGDEVEGGLYSMWNSKGKISYKDIIEATNNFDDKYCIGRGGYGTVYRAKLPSGMVVAVKKLHPLEGGEAFEEISFRNEIRTLTEIRHRNIVKLYGFCSNPGFMFLVYEYMERGCLSNILRDEELAMKLNWTERVTIIKDIAHALSYMHHDCIPPIVHRDISCNNVLIDSELKACVSDFGTARLLKPDSSNWTTLAGTCGYVAPELAYTMMVTEKCDVYSFGVVALEVIMGRHPGEFISVLTSAEGQDTPFKDVLDHRLSPPVGQIANQVIQTAAMAFACLRADPRSRPTMRWVSEELTACNLLPVWKDPKTIKLHQLMAVVI</sequence>
<dbReference type="SUPFAM" id="SSF56112">
    <property type="entry name" value="Protein kinase-like (PK-like)"/>
    <property type="match status" value="1"/>
</dbReference>
<evidence type="ECO:0000256" key="18">
    <source>
        <dbReference type="ARBA" id="ARBA00023170"/>
    </source>
</evidence>
<dbReference type="Pfam" id="PF13855">
    <property type="entry name" value="LRR_8"/>
    <property type="match status" value="1"/>
</dbReference>
<dbReference type="InterPro" id="IPR017441">
    <property type="entry name" value="Protein_kinase_ATP_BS"/>
</dbReference>
<keyword evidence="8 23" id="KW-0812">Transmembrane</keyword>
<keyword evidence="16 23" id="KW-0472">Membrane</keyword>
<dbReference type="PROSITE" id="PS50011">
    <property type="entry name" value="PROTEIN_KINASE_DOM"/>
    <property type="match status" value="1"/>
</dbReference>
<dbReference type="InterPro" id="IPR000719">
    <property type="entry name" value="Prot_kinase_dom"/>
</dbReference>
<evidence type="ECO:0000256" key="5">
    <source>
        <dbReference type="ARBA" id="ARBA00022553"/>
    </source>
</evidence>
<keyword evidence="4" id="KW-0723">Serine/threonine-protein kinase</keyword>
<dbReference type="PROSITE" id="PS00107">
    <property type="entry name" value="PROTEIN_KINASE_ATP"/>
    <property type="match status" value="1"/>
</dbReference>
<keyword evidence="15 23" id="KW-1133">Transmembrane helix</keyword>
<keyword evidence="10" id="KW-0677">Repeat</keyword>
<dbReference type="FunFam" id="3.80.10.10:FF:000177">
    <property type="entry name" value="Leucine-rich repeat receptor-like serine/threonine-protein kinase At1g17230"/>
    <property type="match status" value="1"/>
</dbReference>
<dbReference type="InterPro" id="IPR011009">
    <property type="entry name" value="Kinase-like_dom_sf"/>
</dbReference>
<dbReference type="GO" id="GO:0010082">
    <property type="term" value="P:regulation of root meristem growth"/>
    <property type="evidence" value="ECO:0007669"/>
    <property type="project" value="UniProtKB-ARBA"/>
</dbReference>
<reference evidence="25" key="2">
    <citation type="submission" date="2023-06" db="EMBL/GenBank/DDBJ databases">
        <authorList>
            <person name="Ma L."/>
            <person name="Liu K.-W."/>
            <person name="Li Z."/>
            <person name="Hsiao Y.-Y."/>
            <person name="Qi Y."/>
            <person name="Fu T."/>
            <person name="Tang G."/>
            <person name="Zhang D."/>
            <person name="Sun W.-H."/>
            <person name="Liu D.-K."/>
            <person name="Li Y."/>
            <person name="Chen G.-Z."/>
            <person name="Liu X.-D."/>
            <person name="Liao X.-Y."/>
            <person name="Jiang Y.-T."/>
            <person name="Yu X."/>
            <person name="Hao Y."/>
            <person name="Huang J."/>
            <person name="Zhao X.-W."/>
            <person name="Ke S."/>
            <person name="Chen Y.-Y."/>
            <person name="Wu W.-L."/>
            <person name="Hsu J.-L."/>
            <person name="Lin Y.-F."/>
            <person name="Huang M.-D."/>
            <person name="Li C.-Y."/>
            <person name="Huang L."/>
            <person name="Wang Z.-W."/>
            <person name="Zhao X."/>
            <person name="Zhong W.-Y."/>
            <person name="Peng D.-H."/>
            <person name="Ahmad S."/>
            <person name="Lan S."/>
            <person name="Zhang J.-S."/>
            <person name="Tsai W.-C."/>
            <person name="Van De Peer Y."/>
            <person name="Liu Z.-J."/>
        </authorList>
    </citation>
    <scope>NUCLEOTIDE SEQUENCE</scope>
    <source>
        <strain evidence="25">SCP</strain>
        <tissue evidence="25">Leaves</tissue>
    </source>
</reference>
<dbReference type="Gene3D" id="3.80.10.10">
    <property type="entry name" value="Ribonuclease Inhibitor"/>
    <property type="match status" value="2"/>
</dbReference>
<dbReference type="InterPro" id="IPR003591">
    <property type="entry name" value="Leu-rich_rpt_typical-subtyp"/>
</dbReference>
<keyword evidence="26" id="KW-1185">Reference proteome</keyword>
<keyword evidence="14" id="KW-0832">Ubl conjugation</keyword>
<dbReference type="Gene3D" id="3.30.200.20">
    <property type="entry name" value="Phosphorylase Kinase, domain 1"/>
    <property type="match status" value="1"/>
</dbReference>
<evidence type="ECO:0000256" key="23">
    <source>
        <dbReference type="SAM" id="Phobius"/>
    </source>
</evidence>
<evidence type="ECO:0000256" key="3">
    <source>
        <dbReference type="ARBA" id="ARBA00012513"/>
    </source>
</evidence>
<proteinExistence type="predicted"/>
<evidence type="ECO:0000256" key="4">
    <source>
        <dbReference type="ARBA" id="ARBA00022527"/>
    </source>
</evidence>
<dbReference type="Pfam" id="PF00560">
    <property type="entry name" value="LRR_1"/>
    <property type="match status" value="8"/>
</dbReference>
<dbReference type="InterPro" id="IPR032675">
    <property type="entry name" value="LRR_dom_sf"/>
</dbReference>
<evidence type="ECO:0000256" key="14">
    <source>
        <dbReference type="ARBA" id="ARBA00022843"/>
    </source>
</evidence>
<dbReference type="FunFam" id="3.80.10.10:FF:000775">
    <property type="entry name" value="Predicted protein"/>
    <property type="match status" value="1"/>
</dbReference>
<dbReference type="InterPro" id="IPR001611">
    <property type="entry name" value="Leu-rich_rpt"/>
</dbReference>
<gene>
    <name evidence="25" type="ORF">QJS04_geneDACA015249</name>
</gene>
<evidence type="ECO:0000256" key="13">
    <source>
        <dbReference type="ARBA" id="ARBA00022840"/>
    </source>
</evidence>
<keyword evidence="17" id="KW-1015">Disulfide bond</keyword>
<keyword evidence="5" id="KW-0597">Phosphoprotein</keyword>
<dbReference type="EMBL" id="JAUJYN010000007">
    <property type="protein sequence ID" value="KAK1267395.1"/>
    <property type="molecule type" value="Genomic_DNA"/>
</dbReference>
<keyword evidence="12 25" id="KW-0418">Kinase</keyword>
<evidence type="ECO:0000256" key="8">
    <source>
        <dbReference type="ARBA" id="ARBA00022692"/>
    </source>
</evidence>
<evidence type="ECO:0000256" key="1">
    <source>
        <dbReference type="ARBA" id="ARBA00004162"/>
    </source>
</evidence>
<comment type="subcellular location">
    <subcellularLocation>
        <location evidence="1">Cell membrane</location>
        <topology evidence="1">Single-pass membrane protein</topology>
    </subcellularLocation>
    <subcellularLocation>
        <location evidence="2">Membrane</location>
        <topology evidence="2">Single-pass type I membrane protein</topology>
    </subcellularLocation>
</comment>
<dbReference type="SUPFAM" id="SSF52047">
    <property type="entry name" value="RNI-like"/>
    <property type="match status" value="1"/>
</dbReference>
<dbReference type="EC" id="2.7.11.1" evidence="3"/>
<dbReference type="Proteomes" id="UP001179952">
    <property type="component" value="Unassembled WGS sequence"/>
</dbReference>
<dbReference type="GO" id="GO:0004674">
    <property type="term" value="F:protein serine/threonine kinase activity"/>
    <property type="evidence" value="ECO:0007669"/>
    <property type="project" value="UniProtKB-KW"/>
</dbReference>
<dbReference type="FunFam" id="1.10.510.10:FF:000445">
    <property type="entry name" value="MDIS1-interacting receptor like kinase 2"/>
    <property type="match status" value="1"/>
</dbReference>
<dbReference type="PANTHER" id="PTHR48005:SF13">
    <property type="entry name" value="SERINE_THREONINE-PROTEIN KINASE DDB_G0278509-RELATED"/>
    <property type="match status" value="1"/>
</dbReference>
<evidence type="ECO:0000256" key="15">
    <source>
        <dbReference type="ARBA" id="ARBA00022989"/>
    </source>
</evidence>
<keyword evidence="18 25" id="KW-0675">Receptor</keyword>
<dbReference type="GO" id="GO:0010074">
    <property type="term" value="P:maintenance of meristem identity"/>
    <property type="evidence" value="ECO:0007669"/>
    <property type="project" value="UniProtKB-ARBA"/>
</dbReference>
<evidence type="ECO:0000256" key="9">
    <source>
        <dbReference type="ARBA" id="ARBA00022729"/>
    </source>
</evidence>
<dbReference type="SMART" id="SM00369">
    <property type="entry name" value="LRR_TYP"/>
    <property type="match status" value="7"/>
</dbReference>
<dbReference type="PRINTS" id="PR00019">
    <property type="entry name" value="LEURICHRPT"/>
</dbReference>
<organism evidence="25 26">
    <name type="scientific">Acorus gramineus</name>
    <name type="common">Dwarf sweet flag</name>
    <dbReference type="NCBI Taxonomy" id="55184"/>
    <lineage>
        <taxon>Eukaryota</taxon>
        <taxon>Viridiplantae</taxon>
        <taxon>Streptophyta</taxon>
        <taxon>Embryophyta</taxon>
        <taxon>Tracheophyta</taxon>
        <taxon>Spermatophyta</taxon>
        <taxon>Magnoliopsida</taxon>
        <taxon>Liliopsida</taxon>
        <taxon>Acoraceae</taxon>
        <taxon>Acorus</taxon>
    </lineage>
</organism>
<accession>A0AAV9ATH6</accession>
<comment type="catalytic activity">
    <reaction evidence="20">
        <text>L-threonyl-[protein] + ATP = O-phospho-L-threonyl-[protein] + ADP + H(+)</text>
        <dbReference type="Rhea" id="RHEA:46608"/>
        <dbReference type="Rhea" id="RHEA-COMP:11060"/>
        <dbReference type="Rhea" id="RHEA-COMP:11605"/>
        <dbReference type="ChEBI" id="CHEBI:15378"/>
        <dbReference type="ChEBI" id="CHEBI:30013"/>
        <dbReference type="ChEBI" id="CHEBI:30616"/>
        <dbReference type="ChEBI" id="CHEBI:61977"/>
        <dbReference type="ChEBI" id="CHEBI:456216"/>
        <dbReference type="EC" id="2.7.11.1"/>
    </reaction>
</comment>
<comment type="caution">
    <text evidence="25">The sequence shown here is derived from an EMBL/GenBank/DDBJ whole genome shotgun (WGS) entry which is preliminary data.</text>
</comment>
<keyword evidence="6" id="KW-0433">Leucine-rich repeat</keyword>
<evidence type="ECO:0000256" key="21">
    <source>
        <dbReference type="ARBA" id="ARBA00048679"/>
    </source>
</evidence>
<dbReference type="Pfam" id="PF00069">
    <property type="entry name" value="Pkinase"/>
    <property type="match status" value="1"/>
</dbReference>
<evidence type="ECO:0000313" key="25">
    <source>
        <dbReference type="EMBL" id="KAK1267395.1"/>
    </source>
</evidence>
<keyword evidence="7" id="KW-0808">Transferase</keyword>
<dbReference type="InterPro" id="IPR051420">
    <property type="entry name" value="Ser_Thr_Kinases_DiverseReg"/>
</dbReference>
<protein>
    <recommendedName>
        <fullName evidence="3">non-specific serine/threonine protein kinase</fullName>
        <ecNumber evidence="3">2.7.11.1</ecNumber>
    </recommendedName>
</protein>
<evidence type="ECO:0000259" key="24">
    <source>
        <dbReference type="PROSITE" id="PS50011"/>
    </source>
</evidence>
<reference evidence="25" key="1">
    <citation type="journal article" date="2023" name="Nat. Commun.">
        <title>Diploid and tetraploid genomes of Acorus and the evolution of monocots.</title>
        <authorList>
            <person name="Ma L."/>
            <person name="Liu K.W."/>
            <person name="Li Z."/>
            <person name="Hsiao Y.Y."/>
            <person name="Qi Y."/>
            <person name="Fu T."/>
            <person name="Tang G.D."/>
            <person name="Zhang D."/>
            <person name="Sun W.H."/>
            <person name="Liu D.K."/>
            <person name="Li Y."/>
            <person name="Chen G.Z."/>
            <person name="Liu X.D."/>
            <person name="Liao X.Y."/>
            <person name="Jiang Y.T."/>
            <person name="Yu X."/>
            <person name="Hao Y."/>
            <person name="Huang J."/>
            <person name="Zhao X.W."/>
            <person name="Ke S."/>
            <person name="Chen Y.Y."/>
            <person name="Wu W.L."/>
            <person name="Hsu J.L."/>
            <person name="Lin Y.F."/>
            <person name="Huang M.D."/>
            <person name="Li C.Y."/>
            <person name="Huang L."/>
            <person name="Wang Z.W."/>
            <person name="Zhao X."/>
            <person name="Zhong W.Y."/>
            <person name="Peng D.H."/>
            <person name="Ahmad S."/>
            <person name="Lan S."/>
            <person name="Zhang J.S."/>
            <person name="Tsai W.C."/>
            <person name="Van de Peer Y."/>
            <person name="Liu Z.J."/>
        </authorList>
    </citation>
    <scope>NUCLEOTIDE SEQUENCE</scope>
    <source>
        <strain evidence="25">SCP</strain>
    </source>
</reference>
<dbReference type="InterPro" id="IPR008266">
    <property type="entry name" value="Tyr_kinase_AS"/>
</dbReference>
<evidence type="ECO:0000256" key="11">
    <source>
        <dbReference type="ARBA" id="ARBA00022741"/>
    </source>
</evidence>
<keyword evidence="19" id="KW-0325">Glycoprotein</keyword>
<dbReference type="GO" id="GO:0005524">
    <property type="term" value="F:ATP binding"/>
    <property type="evidence" value="ECO:0007669"/>
    <property type="project" value="UniProtKB-UniRule"/>
</dbReference>
<evidence type="ECO:0000256" key="22">
    <source>
        <dbReference type="PROSITE-ProRule" id="PRU10141"/>
    </source>
</evidence>
<dbReference type="Gene3D" id="1.10.510.10">
    <property type="entry name" value="Transferase(Phosphotransferase) domain 1"/>
    <property type="match status" value="1"/>
</dbReference>
<evidence type="ECO:0000313" key="26">
    <source>
        <dbReference type="Proteomes" id="UP001179952"/>
    </source>
</evidence>
<dbReference type="FunFam" id="3.30.200.20:FF:000309">
    <property type="entry name" value="Leucine-rich repeat receptor protein kinase MSP1"/>
    <property type="match status" value="1"/>
</dbReference>
<feature type="binding site" evidence="22">
    <location>
        <position position="559"/>
    </location>
    <ligand>
        <name>ATP</name>
        <dbReference type="ChEBI" id="CHEBI:30616"/>
    </ligand>
</feature>
<evidence type="ECO:0000256" key="6">
    <source>
        <dbReference type="ARBA" id="ARBA00022614"/>
    </source>
</evidence>
<keyword evidence="11 22" id="KW-0547">Nucleotide-binding</keyword>